<proteinExistence type="predicted"/>
<dbReference type="KEGG" id="cmax:111499567"/>
<accession>A0A6J1L6A3</accession>
<keyword evidence="2" id="KW-1185">Reference proteome</keyword>
<gene>
    <name evidence="3" type="primary">LOC111499567</name>
</gene>
<organism evidence="2 3">
    <name type="scientific">Cucurbita maxima</name>
    <name type="common">Pumpkin</name>
    <name type="synonym">Winter squash</name>
    <dbReference type="NCBI Taxonomy" id="3661"/>
    <lineage>
        <taxon>Eukaryota</taxon>
        <taxon>Viridiplantae</taxon>
        <taxon>Streptophyta</taxon>
        <taxon>Embryophyta</taxon>
        <taxon>Tracheophyta</taxon>
        <taxon>Spermatophyta</taxon>
        <taxon>Magnoliopsida</taxon>
        <taxon>eudicotyledons</taxon>
        <taxon>Gunneridae</taxon>
        <taxon>Pentapetalae</taxon>
        <taxon>rosids</taxon>
        <taxon>fabids</taxon>
        <taxon>Cucurbitales</taxon>
        <taxon>Cucurbitaceae</taxon>
        <taxon>Cucurbiteae</taxon>
        <taxon>Cucurbita</taxon>
    </lineage>
</organism>
<name>A0A6J1L6A3_CUCMA</name>
<reference evidence="3" key="1">
    <citation type="submission" date="2025-08" db="UniProtKB">
        <authorList>
            <consortium name="RefSeq"/>
        </authorList>
    </citation>
    <scope>IDENTIFICATION</scope>
    <source>
        <tissue evidence="3">Young leaves</tissue>
    </source>
</reference>
<protein>
    <submittedName>
        <fullName evidence="3">Uncharacterized protein LOC111499567</fullName>
    </submittedName>
</protein>
<dbReference type="RefSeq" id="XP_023006923.1">
    <property type="nucleotide sequence ID" value="XM_023151155.1"/>
</dbReference>
<feature type="region of interest" description="Disordered" evidence="1">
    <location>
        <begin position="25"/>
        <end position="46"/>
    </location>
</feature>
<evidence type="ECO:0000313" key="2">
    <source>
        <dbReference type="Proteomes" id="UP000504608"/>
    </source>
</evidence>
<evidence type="ECO:0000256" key="1">
    <source>
        <dbReference type="SAM" id="MobiDB-lite"/>
    </source>
</evidence>
<dbReference type="AlphaFoldDB" id="A0A6J1L6A3"/>
<sequence>MPSKLVSPGLPLCLSGFSLSHRSLSTEMEDHDRRREAMRRRRSSSADAGGIGFTRYIIQAIGDGDLHDLCEKTKLTSAAKAA</sequence>
<dbReference type="GeneID" id="111499567"/>
<dbReference type="Proteomes" id="UP000504608">
    <property type="component" value="Unplaced"/>
</dbReference>
<evidence type="ECO:0000313" key="3">
    <source>
        <dbReference type="RefSeq" id="XP_023006923.1"/>
    </source>
</evidence>